<keyword evidence="1" id="KW-1133">Transmembrane helix</keyword>
<dbReference type="AlphaFoldDB" id="D1PJT4"/>
<organism evidence="2 3">
    <name type="scientific">Subdoligranulum variabile DSM 15176</name>
    <dbReference type="NCBI Taxonomy" id="411471"/>
    <lineage>
        <taxon>Bacteria</taxon>
        <taxon>Bacillati</taxon>
        <taxon>Bacillota</taxon>
        <taxon>Clostridia</taxon>
        <taxon>Eubacteriales</taxon>
        <taxon>Oscillospiraceae</taxon>
        <taxon>Subdoligranulum</taxon>
    </lineage>
</organism>
<feature type="transmembrane region" description="Helical" evidence="1">
    <location>
        <begin position="28"/>
        <end position="48"/>
    </location>
</feature>
<keyword evidence="3" id="KW-1185">Reference proteome</keyword>
<dbReference type="EMBL" id="ACBY02000014">
    <property type="protein sequence ID" value="EFB77032.1"/>
    <property type="molecule type" value="Genomic_DNA"/>
</dbReference>
<evidence type="ECO:0000313" key="3">
    <source>
        <dbReference type="Proteomes" id="UP000003438"/>
    </source>
</evidence>
<accession>D1PJT4</accession>
<name>D1PJT4_9FIRM</name>
<comment type="caution">
    <text evidence="2">The sequence shown here is derived from an EMBL/GenBank/DDBJ whole genome shotgun (WGS) entry which is preliminary data.</text>
</comment>
<dbReference type="STRING" id="411471.SUBVAR_04654"/>
<keyword evidence="1" id="KW-0812">Transmembrane</keyword>
<dbReference type="Proteomes" id="UP000003438">
    <property type="component" value="Unassembled WGS sequence"/>
</dbReference>
<protein>
    <submittedName>
        <fullName evidence="2">Uncharacterized protein</fullName>
    </submittedName>
</protein>
<gene>
    <name evidence="2" type="ORF">SUBVAR_04654</name>
</gene>
<keyword evidence="1" id="KW-0472">Membrane</keyword>
<evidence type="ECO:0000313" key="2">
    <source>
        <dbReference type="EMBL" id="EFB77032.1"/>
    </source>
</evidence>
<evidence type="ECO:0000256" key="1">
    <source>
        <dbReference type="SAM" id="Phobius"/>
    </source>
</evidence>
<sequence>MFGLFFQLRAKDCQQSVTFCSVFAKLQLPFFFLLCFPLLTVPLVLQYFR</sequence>
<dbReference type="HOGENOM" id="CLU_3141460_0_0_9"/>
<reference evidence="2" key="1">
    <citation type="submission" date="2009-12" db="EMBL/GenBank/DDBJ databases">
        <authorList>
            <person name="Weinstock G."/>
            <person name="Sodergren E."/>
            <person name="Clifton S."/>
            <person name="Fulton L."/>
            <person name="Fulton B."/>
            <person name="Courtney L."/>
            <person name="Fronick C."/>
            <person name="Harrison M."/>
            <person name="Strong C."/>
            <person name="Farmer C."/>
            <person name="Delahaunty K."/>
            <person name="Markovic C."/>
            <person name="Hall O."/>
            <person name="Minx P."/>
            <person name="Tomlinson C."/>
            <person name="Mitreva M."/>
            <person name="Nelson J."/>
            <person name="Hou S."/>
            <person name="Wollam A."/>
            <person name="Pepin K.H."/>
            <person name="Johnson M."/>
            <person name="Bhonagiri V."/>
            <person name="Nash W.E."/>
            <person name="Warren W."/>
            <person name="Chinwalla A."/>
            <person name="Mardis E.R."/>
            <person name="Wilson R.K."/>
        </authorList>
    </citation>
    <scope>NUCLEOTIDE SEQUENCE [LARGE SCALE GENOMIC DNA]</scope>
    <source>
        <strain evidence="2">DSM 15176</strain>
    </source>
</reference>
<proteinExistence type="predicted"/>